<dbReference type="RefSeq" id="WP_113809334.1">
    <property type="nucleotide sequence ID" value="NZ_SEXZ01000023.1"/>
</dbReference>
<protein>
    <submittedName>
        <fullName evidence="1">Uncharacterized protein</fullName>
    </submittedName>
</protein>
<name>A0A3F3NKG5_ENTFC</name>
<reference evidence="1 2" key="1">
    <citation type="submission" date="2015-06" db="EMBL/GenBank/DDBJ databases">
        <title>The Genome Sequence of Enterococcus faecium 131EA1.</title>
        <authorList>
            <consortium name="The Broad Institute Genomics Platform"/>
            <consortium name="The Broad Institute Genome Sequencing Center for Infectious Disease"/>
            <person name="Earl A.M."/>
            <person name="Van Tyne D."/>
            <person name="Lebreton F."/>
            <person name="Saavedra J.T."/>
            <person name="Gilmore M.S."/>
            <person name="Manson Mcguire A."/>
            <person name="Clock S."/>
            <person name="Crupain M."/>
            <person name="Rangan U."/>
            <person name="Young S."/>
            <person name="Abouelleil A."/>
            <person name="Cao P."/>
            <person name="Chapman S.B."/>
            <person name="Griggs A."/>
            <person name="Priest M."/>
            <person name="Shea T."/>
            <person name="Wortman J."/>
            <person name="Nusbaum C."/>
            <person name="Birren B."/>
        </authorList>
    </citation>
    <scope>NUCLEOTIDE SEQUENCE [LARGE SCALE GENOMIC DNA]</scope>
    <source>
        <strain evidence="1 2">131EA1</strain>
    </source>
</reference>
<dbReference type="Proteomes" id="UP000253144">
    <property type="component" value="Unassembled WGS sequence"/>
</dbReference>
<comment type="caution">
    <text evidence="1">The sequence shown here is derived from an EMBL/GenBank/DDBJ whole genome shotgun (WGS) entry which is preliminary data.</text>
</comment>
<dbReference type="AlphaFoldDB" id="A0A3F3NKG5"/>
<gene>
    <name evidence="1" type="ORF">EB12_02948</name>
</gene>
<dbReference type="EMBL" id="LEQJ01000027">
    <property type="protein sequence ID" value="RBS25088.1"/>
    <property type="molecule type" value="Genomic_DNA"/>
</dbReference>
<evidence type="ECO:0000313" key="2">
    <source>
        <dbReference type="Proteomes" id="UP000253144"/>
    </source>
</evidence>
<accession>A0A3F3NKG5</accession>
<sequence>MLKPSDRWKAINEEYCVEHIRERHKAQAVVTNSRELSLVIPAEWAAEESREKLLEVIHNLAFLWEREGLSEVPKAVPSDNYGKRTVAIFLPASEIDQLKADFKTIKQSFARKNVVLSHLLQRLDVNAPIIPPKMELGTTNLYPPELVETAKWLAEIPLEEQHLHSLEFEAFKAKCKEIYVSPHTLLQKCRQKKL</sequence>
<organism evidence="1 2">
    <name type="scientific">Enterococcus faecium</name>
    <name type="common">Streptococcus faecium</name>
    <dbReference type="NCBI Taxonomy" id="1352"/>
    <lineage>
        <taxon>Bacteria</taxon>
        <taxon>Bacillati</taxon>
        <taxon>Bacillota</taxon>
        <taxon>Bacilli</taxon>
        <taxon>Lactobacillales</taxon>
        <taxon>Enterococcaceae</taxon>
        <taxon>Enterococcus</taxon>
    </lineage>
</organism>
<proteinExistence type="predicted"/>
<evidence type="ECO:0000313" key="1">
    <source>
        <dbReference type="EMBL" id="RBS25088.1"/>
    </source>
</evidence>